<reference evidence="5" key="1">
    <citation type="submission" date="2016-11" db="EMBL/GenBank/DDBJ databases">
        <authorList>
            <person name="Varghese N."/>
            <person name="Submissions S."/>
        </authorList>
    </citation>
    <scope>NUCLEOTIDE SEQUENCE [LARGE SCALE GENOMIC DNA]</scope>
    <source>
        <strain evidence="5">DSM 15518</strain>
    </source>
</reference>
<evidence type="ECO:0000256" key="1">
    <source>
        <dbReference type="ARBA" id="ARBA00005662"/>
    </source>
</evidence>
<dbReference type="InterPro" id="IPR019079">
    <property type="entry name" value="Capsule_synth_CapA"/>
</dbReference>
<dbReference type="InterPro" id="IPR052169">
    <property type="entry name" value="CW_Biosynth-Accessory"/>
</dbReference>
<organism evidence="4 5">
    <name type="scientific">Tepidibacter formicigenes DSM 15518</name>
    <dbReference type="NCBI Taxonomy" id="1123349"/>
    <lineage>
        <taxon>Bacteria</taxon>
        <taxon>Bacillati</taxon>
        <taxon>Bacillota</taxon>
        <taxon>Clostridia</taxon>
        <taxon>Peptostreptococcales</taxon>
        <taxon>Peptostreptococcaceae</taxon>
        <taxon>Tepidibacter</taxon>
    </lineage>
</organism>
<dbReference type="SMART" id="SM00854">
    <property type="entry name" value="PGA_cap"/>
    <property type="match status" value="1"/>
</dbReference>
<accession>A0A1M6TBH5</accession>
<dbReference type="Pfam" id="PF09587">
    <property type="entry name" value="PGA_cap"/>
    <property type="match status" value="1"/>
</dbReference>
<dbReference type="Proteomes" id="UP000242497">
    <property type="component" value="Unassembled WGS sequence"/>
</dbReference>
<evidence type="ECO:0000259" key="3">
    <source>
        <dbReference type="SMART" id="SM00854"/>
    </source>
</evidence>
<dbReference type="OrthoDB" id="9810906at2"/>
<dbReference type="InterPro" id="IPR029052">
    <property type="entry name" value="Metallo-depent_PP-like"/>
</dbReference>
<gene>
    <name evidence="4" type="ORF">SAMN02744037_02560</name>
</gene>
<feature type="transmembrane region" description="Helical" evidence="2">
    <location>
        <begin position="20"/>
        <end position="38"/>
    </location>
</feature>
<keyword evidence="5" id="KW-1185">Reference proteome</keyword>
<keyword evidence="2" id="KW-0812">Transmembrane</keyword>
<dbReference type="PANTHER" id="PTHR33393:SF13">
    <property type="entry name" value="PGA BIOSYNTHESIS PROTEIN CAPA"/>
    <property type="match status" value="1"/>
</dbReference>
<keyword evidence="2" id="KW-1133">Transmembrane helix</keyword>
<sequence>MGSRVDKNKERKRKNKIRLITCFTILGIILFLCSFSNFKEYACLDNNSKTNEENNKIIDGENIKKISISAVGDCTFGNYKGSNWTNSFNHEFENQKSDFAYFFENVKKFFSKDDITIINLEGPLTNAYKSEDKKFAFKGKPSYVNILKQGSIEAVNIANNHTYDYLEKGYKNTIDILKDNGIGYFGYENKYIKDVKGIKVGILGYKVWNNSNYLKRQIKNDLEYMKLNSNLIIVNFHWGEENKYYPNNIQKNIGHYAIDNGADLVLGHHPHVIQGIEKYKDKYIVYSLGNFCFGGNRNPSDKDTFIFQQTFTFENNELVNSSKNIIPCSISSIKSRNDYKPTPLTGEEKARVLNKIDNLSEFY</sequence>
<evidence type="ECO:0000313" key="5">
    <source>
        <dbReference type="Proteomes" id="UP000242497"/>
    </source>
</evidence>
<proteinExistence type="inferred from homology"/>
<dbReference type="PANTHER" id="PTHR33393">
    <property type="entry name" value="POLYGLUTAMINE SYNTHESIS ACCESSORY PROTEIN RV0574C-RELATED"/>
    <property type="match status" value="1"/>
</dbReference>
<comment type="similarity">
    <text evidence="1">Belongs to the CapA family.</text>
</comment>
<dbReference type="AlphaFoldDB" id="A0A1M6TBH5"/>
<dbReference type="RefSeq" id="WP_072890624.1">
    <property type="nucleotide sequence ID" value="NZ_FRAE01000089.1"/>
</dbReference>
<dbReference type="CDD" id="cd07381">
    <property type="entry name" value="MPP_CapA"/>
    <property type="match status" value="1"/>
</dbReference>
<dbReference type="SUPFAM" id="SSF56300">
    <property type="entry name" value="Metallo-dependent phosphatases"/>
    <property type="match status" value="1"/>
</dbReference>
<evidence type="ECO:0000313" key="4">
    <source>
        <dbReference type="EMBL" id="SHK54229.1"/>
    </source>
</evidence>
<keyword evidence="2" id="KW-0472">Membrane</keyword>
<dbReference type="STRING" id="1123349.SAMN02744037_02560"/>
<name>A0A1M6TBH5_9FIRM</name>
<dbReference type="EMBL" id="FRAE01000089">
    <property type="protein sequence ID" value="SHK54229.1"/>
    <property type="molecule type" value="Genomic_DNA"/>
</dbReference>
<feature type="domain" description="Capsule synthesis protein CapA" evidence="3">
    <location>
        <begin position="67"/>
        <end position="295"/>
    </location>
</feature>
<evidence type="ECO:0000256" key="2">
    <source>
        <dbReference type="SAM" id="Phobius"/>
    </source>
</evidence>
<protein>
    <submittedName>
        <fullName evidence="4">Poly-gamma-glutamate synthesis protein (Capsule biosynthesis protein)</fullName>
    </submittedName>
</protein>
<dbReference type="Gene3D" id="3.60.21.10">
    <property type="match status" value="1"/>
</dbReference>